<evidence type="ECO:0000256" key="1">
    <source>
        <dbReference type="SAM" id="Coils"/>
    </source>
</evidence>
<dbReference type="Proteomes" id="UP000030759">
    <property type="component" value="Unassembled WGS sequence"/>
</dbReference>
<dbReference type="AlphaFoldDB" id="A0A061IMJ6"/>
<organism evidence="2 3">
    <name type="scientific">Cricetulus griseus</name>
    <name type="common">Chinese hamster</name>
    <name type="synonym">Cricetulus barabensis griseus</name>
    <dbReference type="NCBI Taxonomy" id="10029"/>
    <lineage>
        <taxon>Eukaryota</taxon>
        <taxon>Metazoa</taxon>
        <taxon>Chordata</taxon>
        <taxon>Craniata</taxon>
        <taxon>Vertebrata</taxon>
        <taxon>Euteleostomi</taxon>
        <taxon>Mammalia</taxon>
        <taxon>Eutheria</taxon>
        <taxon>Euarchontoglires</taxon>
        <taxon>Glires</taxon>
        <taxon>Rodentia</taxon>
        <taxon>Myomorpha</taxon>
        <taxon>Muroidea</taxon>
        <taxon>Cricetidae</taxon>
        <taxon>Cricetinae</taxon>
        <taxon>Cricetulus</taxon>
    </lineage>
</organism>
<feature type="coiled-coil region" evidence="1">
    <location>
        <begin position="33"/>
        <end position="60"/>
    </location>
</feature>
<proteinExistence type="predicted"/>
<gene>
    <name evidence="2" type="ORF">H671_1g1619</name>
</gene>
<accession>A0A061IMJ6</accession>
<evidence type="ECO:0000313" key="2">
    <source>
        <dbReference type="EMBL" id="ERE90494.1"/>
    </source>
</evidence>
<keyword evidence="1" id="KW-0175">Coiled coil</keyword>
<name>A0A061IMJ6_CRIGR</name>
<dbReference type="EMBL" id="KE663975">
    <property type="protein sequence ID" value="ERE90494.1"/>
    <property type="molecule type" value="Genomic_DNA"/>
</dbReference>
<evidence type="ECO:0000313" key="3">
    <source>
        <dbReference type="Proteomes" id="UP000030759"/>
    </source>
</evidence>
<sequence>MIQFHHLLFLCVSETPDHEDWFGFCYSSVKQICESTLSYVRQLEARVRQLEEENRMLPQVGDFQKHIARQCHLSCSLLFEI</sequence>
<protein>
    <submittedName>
        <fullName evidence="2">Coiled-coil domain-containing protein 85A isoform 2</fullName>
    </submittedName>
</protein>
<reference evidence="3" key="1">
    <citation type="journal article" date="2013" name="Nat. Biotechnol.">
        <title>Chinese hamster genome sequenced from sorted chromosomes.</title>
        <authorList>
            <person name="Brinkrolf K."/>
            <person name="Rupp O."/>
            <person name="Laux H."/>
            <person name="Kollin F."/>
            <person name="Ernst W."/>
            <person name="Linke B."/>
            <person name="Kofler R."/>
            <person name="Romand S."/>
            <person name="Hesse F."/>
            <person name="Budach W.E."/>
            <person name="Galosy S."/>
            <person name="Muller D."/>
            <person name="Noll T."/>
            <person name="Wienberg J."/>
            <person name="Jostock T."/>
            <person name="Leonard M."/>
            <person name="Grillari J."/>
            <person name="Tauch A."/>
            <person name="Goesmann A."/>
            <person name="Helk B."/>
            <person name="Mott J.E."/>
            <person name="Puhler A."/>
            <person name="Borth N."/>
        </authorList>
    </citation>
    <scope>NUCLEOTIDE SEQUENCE [LARGE SCALE GENOMIC DNA]</scope>
    <source>
        <strain evidence="3">17A/GY</strain>
    </source>
</reference>